<dbReference type="InterPro" id="IPR051453">
    <property type="entry name" value="MBL_Glyoxalase_II"/>
</dbReference>
<sequence length="275" mass="30765">MPRIPIEDNFDDVINKTQRGLRISDEDLAARAEITADQLAAVKSGTPLYGVIRRVARHLNLSPDALEVLAKKAWYPEQPVLPRGFAMFNTAYEDMTVNAYLVWDTRTRQAAAFDTGSDCQAMLDVLRDERLDLHYVFLTHTHGDHIADLERLAAAAPRAEVWASEREPVEHPDARTFKENAQFHLGEIAIKTLYTWGHSPGQSSFYITGLSWPLAIVGDSIFSCSMGGSPSHFGNQLHHNKEKLMTLPKDTIIAPGHGPLTTVAQEKKYNPFFAR</sequence>
<gene>
    <name evidence="6" type="ORF">AXK12_07410</name>
</gene>
<reference evidence="6 7" key="1">
    <citation type="submission" date="2016-02" db="EMBL/GenBank/DDBJ databases">
        <authorList>
            <person name="Wen L."/>
            <person name="He K."/>
            <person name="Yang H."/>
        </authorList>
    </citation>
    <scope>NUCLEOTIDE SEQUENCE [LARGE SCALE GENOMIC DNA]</scope>
    <source>
        <strain evidence="6 7">CV41</strain>
    </source>
</reference>
<dbReference type="SMART" id="SM00849">
    <property type="entry name" value="Lactamase_B"/>
    <property type="match status" value="1"/>
</dbReference>
<dbReference type="STRING" id="1548208.AXK12_07410"/>
<dbReference type="AlphaFoldDB" id="A0A139SI94"/>
<evidence type="ECO:0000313" key="7">
    <source>
        <dbReference type="Proteomes" id="UP000071392"/>
    </source>
</evidence>
<dbReference type="Pfam" id="PF00753">
    <property type="entry name" value="Lactamase_B"/>
    <property type="match status" value="1"/>
</dbReference>
<organism evidence="6 7">
    <name type="scientific">Cephaloticoccus capnophilus</name>
    <dbReference type="NCBI Taxonomy" id="1548208"/>
    <lineage>
        <taxon>Bacteria</taxon>
        <taxon>Pseudomonadati</taxon>
        <taxon>Verrucomicrobiota</taxon>
        <taxon>Opitutia</taxon>
        <taxon>Opitutales</taxon>
        <taxon>Opitutaceae</taxon>
        <taxon>Cephaloticoccus</taxon>
    </lineage>
</organism>
<evidence type="ECO:0000256" key="1">
    <source>
        <dbReference type="ARBA" id="ARBA00001947"/>
    </source>
</evidence>
<evidence type="ECO:0000313" key="6">
    <source>
        <dbReference type="EMBL" id="KXU34298.1"/>
    </source>
</evidence>
<keyword evidence="4" id="KW-0862">Zinc</keyword>
<comment type="caution">
    <text evidence="6">The sequence shown here is derived from an EMBL/GenBank/DDBJ whole genome shotgun (WGS) entry which is preliminary data.</text>
</comment>
<proteinExistence type="predicted"/>
<comment type="cofactor">
    <cofactor evidence="1">
        <name>Zn(2+)</name>
        <dbReference type="ChEBI" id="CHEBI:29105"/>
    </cofactor>
</comment>
<dbReference type="Gene3D" id="3.60.15.10">
    <property type="entry name" value="Ribonuclease Z/Hydroxyacylglutathione hydrolase-like"/>
    <property type="match status" value="1"/>
</dbReference>
<dbReference type="OrthoDB" id="9802248at2"/>
<evidence type="ECO:0000256" key="4">
    <source>
        <dbReference type="ARBA" id="ARBA00022833"/>
    </source>
</evidence>
<dbReference type="PANTHER" id="PTHR46233">
    <property type="entry name" value="HYDROXYACYLGLUTATHIONE HYDROLASE GLOC"/>
    <property type="match status" value="1"/>
</dbReference>
<dbReference type="RefSeq" id="WP_068712993.1">
    <property type="nucleotide sequence ID" value="NZ_LSZP01000059.1"/>
</dbReference>
<keyword evidence="3 6" id="KW-0378">Hydrolase</keyword>
<dbReference type="InterPro" id="IPR036866">
    <property type="entry name" value="RibonucZ/Hydroxyglut_hydro"/>
</dbReference>
<evidence type="ECO:0000256" key="2">
    <source>
        <dbReference type="ARBA" id="ARBA00022723"/>
    </source>
</evidence>
<dbReference type="EMBL" id="LSZP01000059">
    <property type="protein sequence ID" value="KXU34298.1"/>
    <property type="molecule type" value="Genomic_DNA"/>
</dbReference>
<dbReference type="PANTHER" id="PTHR46233:SF3">
    <property type="entry name" value="HYDROXYACYLGLUTATHIONE HYDROLASE GLOC"/>
    <property type="match status" value="1"/>
</dbReference>
<keyword evidence="2" id="KW-0479">Metal-binding</keyword>
<accession>A0A139SI94</accession>
<dbReference type="SUPFAM" id="SSF56281">
    <property type="entry name" value="Metallo-hydrolase/oxidoreductase"/>
    <property type="match status" value="1"/>
</dbReference>
<feature type="domain" description="Metallo-beta-lactamase" evidence="5">
    <location>
        <begin position="96"/>
        <end position="257"/>
    </location>
</feature>
<dbReference type="GO" id="GO:0016787">
    <property type="term" value="F:hydrolase activity"/>
    <property type="evidence" value="ECO:0007669"/>
    <property type="project" value="UniProtKB-KW"/>
</dbReference>
<dbReference type="InterPro" id="IPR001279">
    <property type="entry name" value="Metallo-B-lactamas"/>
</dbReference>
<keyword evidence="7" id="KW-1185">Reference proteome</keyword>
<dbReference type="GO" id="GO:0046872">
    <property type="term" value="F:metal ion binding"/>
    <property type="evidence" value="ECO:0007669"/>
    <property type="project" value="UniProtKB-KW"/>
</dbReference>
<dbReference type="Proteomes" id="UP000071392">
    <property type="component" value="Unassembled WGS sequence"/>
</dbReference>
<name>A0A139SI94_9BACT</name>
<evidence type="ECO:0000259" key="5">
    <source>
        <dbReference type="SMART" id="SM00849"/>
    </source>
</evidence>
<protein>
    <submittedName>
        <fullName evidence="6">MBL fold metallo-hydrolase</fullName>
    </submittedName>
</protein>
<evidence type="ECO:0000256" key="3">
    <source>
        <dbReference type="ARBA" id="ARBA00022801"/>
    </source>
</evidence>